<comment type="subcellular location">
    <subcellularLocation>
        <location evidence="1">Cell membrane</location>
        <topology evidence="1">Multi-pass membrane protein</topology>
    </subcellularLocation>
    <subcellularLocation>
        <location evidence="7">Membrane</location>
        <topology evidence="7">Multi-pass membrane protein</topology>
    </subcellularLocation>
</comment>
<sequence>MIVQAALAVPVLAAAVLAAGGRWAPRPVVDALAALAVAATAVLLGWTLAEARHGTVVEWLGGWRPRGGVSNGIPLVADPFGTGLALLVAVLALAALVFSWRYFTEVHAAFHALILLFVAGMCGFALTGDLFDQFVFFELMSVIAYVLTGYLPEEPKTVHGALGFGVVNSLGAYLTLTGIAILYSQTGELGLAAIGGGLDGAPGAVRLAGFVLVVTGFLVKAAAVPFHFWLADAHAVAPTPVCVLFSGVMVELGVYAVARLYWATFAGADAAPGTSRSLAVLGVATALLGAVLCVAQRHVKRLLAYSTISHVGLLLVGVALLDGESLGGAAFFLLGHAGVKAALFLGAGALLNHFQSVDEDELHGRGGTLRVTTWTFLAGGLVLSGLPPSGLWAGKSAMETAAGHQGWWWVMPLGLVTSALTGGAVLRVWLHVFRGAGRPARHAHAKEGKETSVTLSAIPWTMVSPGMLLTAAALALGAVPGLGRALASGAAAFTDGSGYAAAVLHGVRTDVPAAEGPHLLEVKHLAVGGLTVAAAFAVAAVGVWGHLLPRPLHRVQGWTRTALAPVRAAHSGHLGDYVAWLVAGVALLAAFQLPWK</sequence>
<gene>
    <name evidence="10" type="ORF">ACFQKB_42165</name>
</gene>
<evidence type="ECO:0000313" key="10">
    <source>
        <dbReference type="EMBL" id="MFC6886426.1"/>
    </source>
</evidence>
<keyword evidence="4 7" id="KW-0812">Transmembrane</keyword>
<feature type="transmembrane region" description="Helical" evidence="8">
    <location>
        <begin position="406"/>
        <end position="430"/>
    </location>
</feature>
<evidence type="ECO:0000256" key="3">
    <source>
        <dbReference type="ARBA" id="ARBA00022475"/>
    </source>
</evidence>
<comment type="similarity">
    <text evidence="2">Belongs to the CPA3 antiporters (TC 2.A.63) subunit D family.</text>
</comment>
<feature type="transmembrane region" description="Helical" evidence="8">
    <location>
        <begin position="451"/>
        <end position="479"/>
    </location>
</feature>
<feature type="transmembrane region" description="Helical" evidence="8">
    <location>
        <begin position="203"/>
        <end position="223"/>
    </location>
</feature>
<dbReference type="EMBL" id="JBHSXS010000053">
    <property type="protein sequence ID" value="MFC6886426.1"/>
    <property type="molecule type" value="Genomic_DNA"/>
</dbReference>
<keyword evidence="11" id="KW-1185">Reference proteome</keyword>
<dbReference type="PANTHER" id="PTHR42703">
    <property type="entry name" value="NADH DEHYDROGENASE"/>
    <property type="match status" value="1"/>
</dbReference>
<evidence type="ECO:0000256" key="8">
    <source>
        <dbReference type="SAM" id="Phobius"/>
    </source>
</evidence>
<feature type="transmembrane region" description="Helical" evidence="8">
    <location>
        <begin position="327"/>
        <end position="351"/>
    </location>
</feature>
<evidence type="ECO:0000256" key="2">
    <source>
        <dbReference type="ARBA" id="ARBA00005346"/>
    </source>
</evidence>
<proteinExistence type="inferred from homology"/>
<feature type="transmembrane region" description="Helical" evidence="8">
    <location>
        <begin position="525"/>
        <end position="547"/>
    </location>
</feature>
<feature type="domain" description="NADH:quinone oxidoreductase/Mrp antiporter transmembrane" evidence="9">
    <location>
        <begin position="128"/>
        <end position="421"/>
    </location>
</feature>
<feature type="transmembrane region" description="Helical" evidence="8">
    <location>
        <begin position="577"/>
        <end position="595"/>
    </location>
</feature>
<protein>
    <submittedName>
        <fullName evidence="10">Complex I subunit 5 family protein</fullName>
    </submittedName>
</protein>
<feature type="transmembrane region" description="Helical" evidence="8">
    <location>
        <begin position="110"/>
        <end position="128"/>
    </location>
</feature>
<feature type="transmembrane region" description="Helical" evidence="8">
    <location>
        <begin position="302"/>
        <end position="321"/>
    </location>
</feature>
<dbReference type="Proteomes" id="UP001596380">
    <property type="component" value="Unassembled WGS sequence"/>
</dbReference>
<evidence type="ECO:0000256" key="5">
    <source>
        <dbReference type="ARBA" id="ARBA00022989"/>
    </source>
</evidence>
<dbReference type="Pfam" id="PF00361">
    <property type="entry name" value="Proton_antipo_M"/>
    <property type="match status" value="1"/>
</dbReference>
<feature type="transmembrane region" description="Helical" evidence="8">
    <location>
        <begin position="278"/>
        <end position="295"/>
    </location>
</feature>
<feature type="transmembrane region" description="Helical" evidence="8">
    <location>
        <begin position="84"/>
        <end position="103"/>
    </location>
</feature>
<evidence type="ECO:0000256" key="6">
    <source>
        <dbReference type="ARBA" id="ARBA00023136"/>
    </source>
</evidence>
<evidence type="ECO:0000256" key="7">
    <source>
        <dbReference type="RuleBase" id="RU000320"/>
    </source>
</evidence>
<organism evidence="10 11">
    <name type="scientific">Actinomadura yumaensis</name>
    <dbReference type="NCBI Taxonomy" id="111807"/>
    <lineage>
        <taxon>Bacteria</taxon>
        <taxon>Bacillati</taxon>
        <taxon>Actinomycetota</taxon>
        <taxon>Actinomycetes</taxon>
        <taxon>Streptosporangiales</taxon>
        <taxon>Thermomonosporaceae</taxon>
        <taxon>Actinomadura</taxon>
    </lineage>
</organism>
<reference evidence="11" key="1">
    <citation type="journal article" date="2019" name="Int. J. Syst. Evol. Microbiol.">
        <title>The Global Catalogue of Microorganisms (GCM) 10K type strain sequencing project: providing services to taxonomists for standard genome sequencing and annotation.</title>
        <authorList>
            <consortium name="The Broad Institute Genomics Platform"/>
            <consortium name="The Broad Institute Genome Sequencing Center for Infectious Disease"/>
            <person name="Wu L."/>
            <person name="Ma J."/>
        </authorList>
    </citation>
    <scope>NUCLEOTIDE SEQUENCE [LARGE SCALE GENOMIC DNA]</scope>
    <source>
        <strain evidence="11">JCM 3369</strain>
    </source>
</reference>
<evidence type="ECO:0000313" key="11">
    <source>
        <dbReference type="Proteomes" id="UP001596380"/>
    </source>
</evidence>
<feature type="transmembrane region" description="Helical" evidence="8">
    <location>
        <begin position="134"/>
        <end position="151"/>
    </location>
</feature>
<evidence type="ECO:0000256" key="1">
    <source>
        <dbReference type="ARBA" id="ARBA00004651"/>
    </source>
</evidence>
<dbReference type="InterPro" id="IPR050586">
    <property type="entry name" value="CPA3_Na-H_Antiporter_D"/>
</dbReference>
<evidence type="ECO:0000256" key="4">
    <source>
        <dbReference type="ARBA" id="ARBA00022692"/>
    </source>
</evidence>
<comment type="caution">
    <text evidence="10">The sequence shown here is derived from an EMBL/GenBank/DDBJ whole genome shotgun (WGS) entry which is preliminary data.</text>
</comment>
<keyword evidence="6 8" id="KW-0472">Membrane</keyword>
<evidence type="ECO:0000259" key="9">
    <source>
        <dbReference type="Pfam" id="PF00361"/>
    </source>
</evidence>
<dbReference type="InterPro" id="IPR001750">
    <property type="entry name" value="ND/Mrp_TM"/>
</dbReference>
<keyword evidence="5 8" id="KW-1133">Transmembrane helix</keyword>
<feature type="transmembrane region" description="Helical" evidence="8">
    <location>
        <begin position="163"/>
        <end position="183"/>
    </location>
</feature>
<dbReference type="PANTHER" id="PTHR42703:SF1">
    <property type="entry name" value="NA(+)_H(+) ANTIPORTER SUBUNIT D1"/>
    <property type="match status" value="1"/>
</dbReference>
<feature type="transmembrane region" description="Helical" evidence="8">
    <location>
        <begin position="371"/>
        <end position="394"/>
    </location>
</feature>
<name>A0ABW2CXD3_9ACTN</name>
<dbReference type="PRINTS" id="PR01434">
    <property type="entry name" value="NADHDHGNASE5"/>
</dbReference>
<accession>A0ABW2CXD3</accession>
<dbReference type="RefSeq" id="WP_160826021.1">
    <property type="nucleotide sequence ID" value="NZ_JBHSXS010000053.1"/>
</dbReference>
<keyword evidence="3" id="KW-1003">Cell membrane</keyword>
<feature type="transmembrane region" description="Helical" evidence="8">
    <location>
        <begin position="235"/>
        <end position="258"/>
    </location>
</feature>